<evidence type="ECO:0000256" key="5">
    <source>
        <dbReference type="ARBA" id="ARBA00023002"/>
    </source>
</evidence>
<keyword evidence="3 10" id="KW-0479">Metal-binding</keyword>
<dbReference type="AlphaFoldDB" id="A0A562WFD5"/>
<keyword evidence="6 10" id="KW-0408">Iron</keyword>
<evidence type="ECO:0000256" key="6">
    <source>
        <dbReference type="ARBA" id="ARBA00023004"/>
    </source>
</evidence>
<dbReference type="PRINTS" id="PR00385">
    <property type="entry name" value="P450"/>
</dbReference>
<dbReference type="EMBL" id="VLLP01000001">
    <property type="protein sequence ID" value="TWJ28845.1"/>
    <property type="molecule type" value="Genomic_DNA"/>
</dbReference>
<protein>
    <submittedName>
        <fullName evidence="11">Cytochrome P450</fullName>
    </submittedName>
</protein>
<dbReference type="GO" id="GO:0005506">
    <property type="term" value="F:iron ion binding"/>
    <property type="evidence" value="ECO:0007669"/>
    <property type="project" value="InterPro"/>
</dbReference>
<dbReference type="Gene3D" id="1.10.630.10">
    <property type="entry name" value="Cytochrome P450"/>
    <property type="match status" value="1"/>
</dbReference>
<keyword evidence="2 10" id="KW-0349">Heme</keyword>
<keyword evidence="4" id="KW-0521">NADP</keyword>
<evidence type="ECO:0000256" key="7">
    <source>
        <dbReference type="ARBA" id="ARBA00023033"/>
    </source>
</evidence>
<evidence type="ECO:0000256" key="1">
    <source>
        <dbReference type="ARBA" id="ARBA00010617"/>
    </source>
</evidence>
<dbReference type="OrthoDB" id="4156795at2"/>
<dbReference type="InterPro" id="IPR001128">
    <property type="entry name" value="Cyt_P450"/>
</dbReference>
<accession>A0A562WFD5</accession>
<gene>
    <name evidence="11" type="ORF">JD81_02351</name>
</gene>
<dbReference type="InterPro" id="IPR002397">
    <property type="entry name" value="Cyt_P450_B"/>
</dbReference>
<evidence type="ECO:0000256" key="3">
    <source>
        <dbReference type="ARBA" id="ARBA00022723"/>
    </source>
</evidence>
<dbReference type="PANTHER" id="PTHR46696">
    <property type="entry name" value="P450, PUTATIVE (EUROFUNG)-RELATED"/>
    <property type="match status" value="1"/>
</dbReference>
<keyword evidence="12" id="KW-1185">Reference proteome</keyword>
<dbReference type="CDD" id="cd11030">
    <property type="entry name" value="CYP105-like"/>
    <property type="match status" value="1"/>
</dbReference>
<comment type="pathway">
    <text evidence="9">Antibiotic biosynthesis; mycinamicin biosynthesis.</text>
</comment>
<keyword evidence="8" id="KW-0045">Antibiotic biosynthesis</keyword>
<evidence type="ECO:0000256" key="8">
    <source>
        <dbReference type="ARBA" id="ARBA00023194"/>
    </source>
</evidence>
<evidence type="ECO:0000256" key="9">
    <source>
        <dbReference type="ARBA" id="ARBA00060683"/>
    </source>
</evidence>
<dbReference type="PANTHER" id="PTHR46696:SF1">
    <property type="entry name" value="CYTOCHROME P450 YJIB-RELATED"/>
    <property type="match status" value="1"/>
</dbReference>
<organism evidence="11 12">
    <name type="scientific">Micromonospora sagamiensis</name>
    <dbReference type="NCBI Taxonomy" id="47875"/>
    <lineage>
        <taxon>Bacteria</taxon>
        <taxon>Bacillati</taxon>
        <taxon>Actinomycetota</taxon>
        <taxon>Actinomycetes</taxon>
        <taxon>Micromonosporales</taxon>
        <taxon>Micromonosporaceae</taxon>
        <taxon>Micromonospora</taxon>
    </lineage>
</organism>
<dbReference type="GO" id="GO:0016705">
    <property type="term" value="F:oxidoreductase activity, acting on paired donors, with incorporation or reduction of molecular oxygen"/>
    <property type="evidence" value="ECO:0007669"/>
    <property type="project" value="InterPro"/>
</dbReference>
<dbReference type="GO" id="GO:0004497">
    <property type="term" value="F:monooxygenase activity"/>
    <property type="evidence" value="ECO:0007669"/>
    <property type="project" value="UniProtKB-KW"/>
</dbReference>
<dbReference type="GO" id="GO:0020037">
    <property type="term" value="F:heme binding"/>
    <property type="evidence" value="ECO:0007669"/>
    <property type="project" value="InterPro"/>
</dbReference>
<evidence type="ECO:0000256" key="4">
    <source>
        <dbReference type="ARBA" id="ARBA00022857"/>
    </source>
</evidence>
<reference evidence="11 12" key="1">
    <citation type="submission" date="2019-07" db="EMBL/GenBank/DDBJ databases">
        <title>R&amp;d 2014.</title>
        <authorList>
            <person name="Klenk H.-P."/>
        </authorList>
    </citation>
    <scope>NUCLEOTIDE SEQUENCE [LARGE SCALE GENOMIC DNA]</scope>
    <source>
        <strain evidence="11 12">DSM 43912</strain>
    </source>
</reference>
<comment type="similarity">
    <text evidence="1 10">Belongs to the cytochrome P450 family.</text>
</comment>
<evidence type="ECO:0000313" key="11">
    <source>
        <dbReference type="EMBL" id="TWJ28845.1"/>
    </source>
</evidence>
<name>A0A562WFD5_9ACTN</name>
<dbReference type="SUPFAM" id="SSF48264">
    <property type="entry name" value="Cytochrome P450"/>
    <property type="match status" value="1"/>
</dbReference>
<dbReference type="Pfam" id="PF00067">
    <property type="entry name" value="p450"/>
    <property type="match status" value="1"/>
</dbReference>
<dbReference type="RefSeq" id="WP_145817395.1">
    <property type="nucleotide sequence ID" value="NZ_AP023438.1"/>
</dbReference>
<evidence type="ECO:0000313" key="12">
    <source>
        <dbReference type="Proteomes" id="UP000319728"/>
    </source>
</evidence>
<dbReference type="FunFam" id="1.10.630.10:FF:000018">
    <property type="entry name" value="Cytochrome P450 monooxygenase"/>
    <property type="match status" value="1"/>
</dbReference>
<dbReference type="Proteomes" id="UP000319728">
    <property type="component" value="Unassembled WGS sequence"/>
</dbReference>
<sequence length="399" mass="43574">MTSSRLLPLERTCPYAPPAEHVQLQRDAPVARVTLPDGSWAWALSRLDDIRAVLTDPRFSSDRMREGYPLVTAEQRAAFSSERPSMIGLDPPEHGAARRAVVGEFTVRRMNALRPRIQQIVDECIEAMLAGPCPTDLVPALSLPVPSLVICELLGVPYADHEFFQIRSATLLRRSTPTVERRAAVTEIREYMAGLIAEKTRTPTDDLLGRQLARGADPEELAGLGLLLLVAGHETTANMISLGTMALLDRPEVLAALKDDPAVTPRAVEELLRYFTIAEFATSRVAREDVEVGGVLIRAGEGVITLANTANRDPAAFAHGDNLDIGRGARHHVAFGFGPHQCLGQNLARIELQIVFDTLFARVPGLALAAPVEDLPFKDDAGVYGLYSLPVTWEEARCR</sequence>
<keyword evidence="5 10" id="KW-0560">Oxidoreductase</keyword>
<dbReference type="InterPro" id="IPR036396">
    <property type="entry name" value="Cyt_P450_sf"/>
</dbReference>
<dbReference type="InterPro" id="IPR017972">
    <property type="entry name" value="Cyt_P450_CS"/>
</dbReference>
<dbReference type="PROSITE" id="PS00086">
    <property type="entry name" value="CYTOCHROME_P450"/>
    <property type="match status" value="1"/>
</dbReference>
<evidence type="ECO:0000256" key="2">
    <source>
        <dbReference type="ARBA" id="ARBA00022617"/>
    </source>
</evidence>
<proteinExistence type="inferred from homology"/>
<keyword evidence="7 10" id="KW-0503">Monooxygenase</keyword>
<dbReference type="GO" id="GO:0017000">
    <property type="term" value="P:antibiotic biosynthetic process"/>
    <property type="evidence" value="ECO:0007669"/>
    <property type="project" value="UniProtKB-KW"/>
</dbReference>
<dbReference type="PRINTS" id="PR00359">
    <property type="entry name" value="BP450"/>
</dbReference>
<comment type="caution">
    <text evidence="11">The sequence shown here is derived from an EMBL/GenBank/DDBJ whole genome shotgun (WGS) entry which is preliminary data.</text>
</comment>
<evidence type="ECO:0000256" key="10">
    <source>
        <dbReference type="RuleBase" id="RU000461"/>
    </source>
</evidence>